<evidence type="ECO:0000259" key="4">
    <source>
        <dbReference type="PROSITE" id="PS50137"/>
    </source>
</evidence>
<reference evidence="6" key="1">
    <citation type="journal article" date="2009" name="J. Genet. Genomics">
        <title>Analysis of collinear regions of Oryza AA and CC genomes.</title>
        <authorList>
            <person name="Feng Q."/>
            <person name="Huang T."/>
            <person name="Zhao Q."/>
            <person name="Zhu J."/>
            <person name="Lin Z."/>
            <person name="Han B."/>
        </authorList>
    </citation>
    <scope>NUCLEOTIDE SEQUENCE</scope>
</reference>
<dbReference type="InterPro" id="IPR014720">
    <property type="entry name" value="dsRBD_dom"/>
</dbReference>
<dbReference type="FunFam" id="3.40.50.1000:FF:000035">
    <property type="entry name" value="RNA polymerase II C-terminal domain phosphatase-like 1"/>
    <property type="match status" value="1"/>
</dbReference>
<organism evidence="6">
    <name type="scientific">Oryza officinalis</name>
    <dbReference type="NCBI Taxonomy" id="4535"/>
    <lineage>
        <taxon>Eukaryota</taxon>
        <taxon>Viridiplantae</taxon>
        <taxon>Streptophyta</taxon>
        <taxon>Embryophyta</taxon>
        <taxon>Tracheophyta</taxon>
        <taxon>Spermatophyta</taxon>
        <taxon>Magnoliopsida</taxon>
        <taxon>Liliopsida</taxon>
        <taxon>Poales</taxon>
        <taxon>Poaceae</taxon>
        <taxon>BOP clade</taxon>
        <taxon>Oryzoideae</taxon>
        <taxon>Oryzeae</taxon>
        <taxon>Oryzinae</taxon>
        <taxon>Oryza</taxon>
    </lineage>
</organism>
<dbReference type="GO" id="GO:0005975">
    <property type="term" value="P:carbohydrate metabolic process"/>
    <property type="evidence" value="ECO:0007669"/>
    <property type="project" value="InterPro"/>
</dbReference>
<dbReference type="GO" id="GO:0003723">
    <property type="term" value="F:RNA binding"/>
    <property type="evidence" value="ECO:0007669"/>
    <property type="project" value="UniProtKB-UniRule"/>
</dbReference>
<dbReference type="Pfam" id="PF05147">
    <property type="entry name" value="LANC_like"/>
    <property type="match status" value="1"/>
</dbReference>
<evidence type="ECO:0000259" key="5">
    <source>
        <dbReference type="PROSITE" id="PS50969"/>
    </source>
</evidence>
<dbReference type="PRINTS" id="PR01950">
    <property type="entry name" value="LANCSUPER"/>
</dbReference>
<keyword evidence="1" id="KW-0479">Metal-binding</keyword>
<dbReference type="Gene3D" id="3.30.160.20">
    <property type="match status" value="1"/>
</dbReference>
<dbReference type="EMBL" id="FP565616">
    <property type="protein sequence ID" value="CBG76444.1"/>
    <property type="molecule type" value="Genomic_DNA"/>
</dbReference>
<dbReference type="PANTHER" id="PTHR12736:SF7">
    <property type="entry name" value="LANC-LIKE PROTEIN 3"/>
    <property type="match status" value="1"/>
</dbReference>
<dbReference type="GO" id="GO:0031179">
    <property type="term" value="P:peptide modification"/>
    <property type="evidence" value="ECO:0007669"/>
    <property type="project" value="InterPro"/>
</dbReference>
<dbReference type="Gene3D" id="1.50.10.10">
    <property type="match status" value="1"/>
</dbReference>
<dbReference type="Pfam" id="PF03031">
    <property type="entry name" value="NIF"/>
    <property type="match status" value="1"/>
</dbReference>
<dbReference type="CDD" id="cd04794">
    <property type="entry name" value="euk_LANCL"/>
    <property type="match status" value="1"/>
</dbReference>
<dbReference type="InterPro" id="IPR007822">
    <property type="entry name" value="LANC-like"/>
</dbReference>
<evidence type="ECO:0000256" key="1">
    <source>
        <dbReference type="PIRSR" id="PIRSR607822-1"/>
    </source>
</evidence>
<dbReference type="GO" id="GO:0046872">
    <property type="term" value="F:metal ion binding"/>
    <property type="evidence" value="ECO:0007669"/>
    <property type="project" value="UniProtKB-KW"/>
</dbReference>
<keyword evidence="1" id="KW-0862">Zinc</keyword>
<dbReference type="SMART" id="SM00577">
    <property type="entry name" value="CPDc"/>
    <property type="match status" value="1"/>
</dbReference>
<dbReference type="InterPro" id="IPR023214">
    <property type="entry name" value="HAD_sf"/>
</dbReference>
<dbReference type="SUPFAM" id="SSF56784">
    <property type="entry name" value="HAD-like"/>
    <property type="match status" value="1"/>
</dbReference>
<evidence type="ECO:0000313" key="6">
    <source>
        <dbReference type="EMBL" id="CBG76444.1"/>
    </source>
</evidence>
<dbReference type="InterPro" id="IPR036412">
    <property type="entry name" value="HAD-like_sf"/>
</dbReference>
<keyword evidence="2" id="KW-0694">RNA-binding</keyword>
<dbReference type="InterPro" id="IPR004274">
    <property type="entry name" value="FCP1_dom"/>
</dbReference>
<feature type="region of interest" description="Disordered" evidence="3">
    <location>
        <begin position="498"/>
        <end position="548"/>
    </location>
</feature>
<dbReference type="PROSITE" id="PS50969">
    <property type="entry name" value="FCP1"/>
    <property type="match status" value="1"/>
</dbReference>
<dbReference type="SMART" id="SM01260">
    <property type="entry name" value="LANC_like"/>
    <property type="match status" value="1"/>
</dbReference>
<dbReference type="PROSITE" id="PS50137">
    <property type="entry name" value="DS_RBD"/>
    <property type="match status" value="1"/>
</dbReference>
<feature type="binding site" evidence="1">
    <location>
        <position position="1217"/>
    </location>
    <ligand>
        <name>Zn(2+)</name>
        <dbReference type="ChEBI" id="CHEBI:29105"/>
    </ligand>
</feature>
<proteinExistence type="predicted"/>
<feature type="compositionally biased region" description="Polar residues" evidence="3">
    <location>
        <begin position="503"/>
        <end position="531"/>
    </location>
</feature>
<dbReference type="PANTHER" id="PTHR12736">
    <property type="entry name" value="LANC-LIKE PROTEIN"/>
    <property type="match status" value="1"/>
</dbReference>
<dbReference type="Gene3D" id="3.40.50.1000">
    <property type="entry name" value="HAD superfamily/HAD-like"/>
    <property type="match status" value="1"/>
</dbReference>
<dbReference type="SUPFAM" id="SSF158745">
    <property type="entry name" value="LanC-like"/>
    <property type="match status" value="1"/>
</dbReference>
<gene>
    <name evidence="6" type="primary">OO_Ba0013J05-OO_Ba0033A15.31</name>
</gene>
<reference evidence="6" key="2">
    <citation type="submission" date="2009-09" db="EMBL/GenBank/DDBJ databases">
        <authorList>
            <person name="Han"/>
            <person name="B"/>
            <person name="Feng"/>
            <person name="Q"/>
            <person name="Huang"/>
            <person name="T"/>
            <person name="Zhao"/>
            <person name="Q"/>
            <person name="Zhu"/>
            <person name="J J.and.Lin."/>
            <person name="Z X."/>
        </authorList>
    </citation>
    <scope>NUCLEOTIDE SEQUENCE</scope>
</reference>
<feature type="domain" description="DRBM" evidence="4">
    <location>
        <begin position="728"/>
        <end position="765"/>
    </location>
</feature>
<evidence type="ECO:0000256" key="2">
    <source>
        <dbReference type="PROSITE-ProRule" id="PRU00266"/>
    </source>
</evidence>
<feature type="domain" description="FCP1 homology" evidence="5">
    <location>
        <begin position="139"/>
        <end position="390"/>
    </location>
</feature>
<feature type="binding site" evidence="1">
    <location>
        <position position="1262"/>
    </location>
    <ligand>
        <name>Zn(2+)</name>
        <dbReference type="ChEBI" id="CHEBI:29105"/>
    </ligand>
</feature>
<sequence>MMMIKSVVYYGNTSIGHVEVWPKGETDLAVAAWAREIRVDRLSLPSERCPPLAVLHAVAAGGRCLVMESGPTATADEPPPPLVAMHAACLRDGKTAVFPLGAEEIHLVAMASKRNLPNLACFWGYKVPSGLYNSCLSMLNLRCLGIVFDLDETLLVANTTRSFEDRIDALQRKLSNEIDPQHISGMSAEIKRYQEDRSILKQYIESDQVTDGGKVYKVHTEVIPPLPGNHQPMTRPVIRLPEKNIILTRINPLIRDTSVLVRLRPAWEDLRSYLIARGRKRFEVYVCTMAERDYALEMWRLLDPDSRLINSVQLTDRLVCVKSGSRKSLLNVFHDGSCHPEMALVIDDRLKVWDEKDQSRVHIVPAFSPYYSPQAEANFSVPVLCFARNVACNVRGGFFKEFDEVLLPRISEIHYEDELNDFPSAPDVGNYLITEDENAAILNVNRDPLAFDGMADAEVERRLKEASCSVQAVNPIPTNADVMPVAPNQQLITSSVPVAPSLGLNNDQGPQPSSFSWPVAQSTPGEPSQGSPAREEGEVPESELDPDTRRRLLILQHGQDMRDPAPPCPAGSPVQTSVLPVQSHGNWSHVEDEMNPRSLNRTSTGFHLESDAINYDKKQPHNPSYFPDEDNLITSDRYNRRSHRYPSQLPHSEDHHMLNRSSIAYRSFPGEDIGTRFGPSNHRSSQIEPGHQFVQNAETSAGVLEEIAVECGFKVEYQSTLCSTAELQFSIEVRILGEKVGEGIGKTRKAAKRQAVNMSLRNLAEKFLSSDPDKMMILKENGFSNNSNSFRYSGGNRDDISPVASTSNESRYMGERVDTSRKPAGSVAALKELCTVEGYNLVFQEQPSRPHGSSGKEAYAQVEIGGQILGKGVGATWEQAKLQDKTYNMFNIDNVRDNSFLKLLVMIKITITLAADEALGNLKSMLGIFAHKSSGFQSRLANGIAQMNLFLQILVLGWWLDWTVLLRSGSFNAMGQPGSAGVGPRLKESTYLHWLKIFMRSSNLGGYVHNVVPLSVYLTMSCQSLHISQRAFKTKYEPINPFYLDRGTSIGRIVTFICGRAGVCALGAVVAKHAGDEAGVAHYLSAFKEIKIQSKLPDELLYGRAGYLWACTFLNKHLGESTVPPTTTDTVMRDIIRDGRTLSTIGCPLMYEWYGEKYWGAAHGLSGIMHVLLDMDLTRDDIESVKGTLRYMIENRFPSGNYPTIEEDNYDRLVHWCHGAPGISLTLTKASQVFPEERFLEAVAEAAEVVWNRGLLKRVGICHGVSGNAYTFLALFRLTKKKEHLYRAKQLIADGIMHSGDKPYSLFEGQAGMAYLFLDMINPLDSRFPGYEL</sequence>
<dbReference type="InterPro" id="IPR012341">
    <property type="entry name" value="6hp_glycosidase-like_sf"/>
</dbReference>
<feature type="binding site" evidence="1">
    <location>
        <position position="1263"/>
    </location>
    <ligand>
        <name>Zn(2+)</name>
        <dbReference type="ChEBI" id="CHEBI:29105"/>
    </ligand>
</feature>
<dbReference type="SMART" id="SM00358">
    <property type="entry name" value="DSRM"/>
    <property type="match status" value="1"/>
</dbReference>
<name>D0ABH4_9ORYZ</name>
<protein>
    <submittedName>
        <fullName evidence="6">OO_Ba0013J05-OO_Ba0033A15.31 protein</fullName>
    </submittedName>
</protein>
<evidence type="ECO:0000256" key="3">
    <source>
        <dbReference type="SAM" id="MobiDB-lite"/>
    </source>
</evidence>
<dbReference type="SUPFAM" id="SSF54768">
    <property type="entry name" value="dsRNA-binding domain-like"/>
    <property type="match status" value="2"/>
</dbReference>
<accession>D0ABH4</accession>
<feature type="region of interest" description="Disordered" evidence="3">
    <location>
        <begin position="794"/>
        <end position="818"/>
    </location>
</feature>
<dbReference type="GO" id="GO:0005886">
    <property type="term" value="C:plasma membrane"/>
    <property type="evidence" value="ECO:0007669"/>
    <property type="project" value="TreeGrafter"/>
</dbReference>